<organism evidence="5 6">
    <name type="scientific">Chryseobacterium hagamense</name>
    <dbReference type="NCBI Taxonomy" id="395935"/>
    <lineage>
        <taxon>Bacteria</taxon>
        <taxon>Pseudomonadati</taxon>
        <taxon>Bacteroidota</taxon>
        <taxon>Flavobacteriia</taxon>
        <taxon>Flavobacteriales</taxon>
        <taxon>Weeksellaceae</taxon>
        <taxon>Chryseobacterium group</taxon>
        <taxon>Chryseobacterium</taxon>
    </lineage>
</organism>
<evidence type="ECO:0000256" key="1">
    <source>
        <dbReference type="ARBA" id="ARBA00023015"/>
    </source>
</evidence>
<dbReference type="AlphaFoldDB" id="A0A511YJM2"/>
<evidence type="ECO:0000313" key="6">
    <source>
        <dbReference type="Proteomes" id="UP000321863"/>
    </source>
</evidence>
<dbReference type="SUPFAM" id="SSF46689">
    <property type="entry name" value="Homeodomain-like"/>
    <property type="match status" value="1"/>
</dbReference>
<keyword evidence="1" id="KW-0805">Transcription regulation</keyword>
<reference evidence="5 6" key="1">
    <citation type="submission" date="2019-07" db="EMBL/GenBank/DDBJ databases">
        <title>Whole genome shotgun sequence of Chryseobacterium hagamense NBRC 105253.</title>
        <authorList>
            <person name="Hosoyama A."/>
            <person name="Uohara A."/>
            <person name="Ohji S."/>
            <person name="Ichikawa N."/>
        </authorList>
    </citation>
    <scope>NUCLEOTIDE SEQUENCE [LARGE SCALE GENOMIC DNA]</scope>
    <source>
        <strain evidence="5 6">NBRC 105253</strain>
    </source>
</reference>
<dbReference type="RefSeq" id="WP_146940351.1">
    <property type="nucleotide sequence ID" value="NZ_BJYJ01000003.1"/>
</dbReference>
<keyword evidence="2" id="KW-0238">DNA-binding</keyword>
<dbReference type="Gene3D" id="1.10.10.60">
    <property type="entry name" value="Homeodomain-like"/>
    <property type="match status" value="1"/>
</dbReference>
<gene>
    <name evidence="5" type="ORF">CHA01nite_11350</name>
</gene>
<name>A0A511YJM2_9FLAO</name>
<dbReference type="GO" id="GO:0003700">
    <property type="term" value="F:DNA-binding transcription factor activity"/>
    <property type="evidence" value="ECO:0007669"/>
    <property type="project" value="InterPro"/>
</dbReference>
<proteinExistence type="predicted"/>
<dbReference type="InterPro" id="IPR018060">
    <property type="entry name" value="HTH_AraC"/>
</dbReference>
<comment type="caution">
    <text evidence="5">The sequence shown here is derived from an EMBL/GenBank/DDBJ whole genome shotgun (WGS) entry which is preliminary data.</text>
</comment>
<dbReference type="PANTHER" id="PTHR43280">
    <property type="entry name" value="ARAC-FAMILY TRANSCRIPTIONAL REGULATOR"/>
    <property type="match status" value="1"/>
</dbReference>
<keyword evidence="3" id="KW-0804">Transcription</keyword>
<keyword evidence="6" id="KW-1185">Reference proteome</keyword>
<dbReference type="Pfam" id="PF12833">
    <property type="entry name" value="HTH_18"/>
    <property type="match status" value="1"/>
</dbReference>
<protein>
    <submittedName>
        <fullName evidence="5">AraC family transcriptional regulator</fullName>
    </submittedName>
</protein>
<sequence>MEQRPIQRIKTISEFHRLRGFPPPEHPLISIVDYSKIVHSEDIGEISWVLDFYQISLKKGMMTKFRYGQQDYDFDEGLMFFMAPGQVFRIEAAKNPNAERSGWMLMIHPDFLWNTPLANITGRYEFFDYSVNEALFLSEKEKETLNAIVSTIGQEYHSAIDAFSKQIIISQIETLLHYSERFYHRQFITREKSSHEILGRLDAQLSTYFNSDDLISKGLPSVKSVAGALGVSPKYLSGLLKVLTGQSTQQHIHGKLIEKAKEKLSTTSLSVSEIAYQLGFEHSQSFSKLFKSKTKQSPLEFRQGFN</sequence>
<evidence type="ECO:0000259" key="4">
    <source>
        <dbReference type="PROSITE" id="PS01124"/>
    </source>
</evidence>
<accession>A0A511YJM2</accession>
<dbReference type="Proteomes" id="UP000321863">
    <property type="component" value="Unassembled WGS sequence"/>
</dbReference>
<dbReference type="PROSITE" id="PS01124">
    <property type="entry name" value="HTH_ARAC_FAMILY_2"/>
    <property type="match status" value="1"/>
</dbReference>
<dbReference type="SMART" id="SM00342">
    <property type="entry name" value="HTH_ARAC"/>
    <property type="match status" value="1"/>
</dbReference>
<evidence type="ECO:0000256" key="2">
    <source>
        <dbReference type="ARBA" id="ARBA00023125"/>
    </source>
</evidence>
<evidence type="ECO:0000256" key="3">
    <source>
        <dbReference type="ARBA" id="ARBA00023163"/>
    </source>
</evidence>
<feature type="domain" description="HTH araC/xylS-type" evidence="4">
    <location>
        <begin position="204"/>
        <end position="304"/>
    </location>
</feature>
<dbReference type="EMBL" id="BJYJ01000003">
    <property type="protein sequence ID" value="GEN75395.1"/>
    <property type="molecule type" value="Genomic_DNA"/>
</dbReference>
<dbReference type="PANTHER" id="PTHR43280:SF32">
    <property type="entry name" value="TRANSCRIPTIONAL REGULATORY PROTEIN"/>
    <property type="match status" value="1"/>
</dbReference>
<dbReference type="GO" id="GO:0043565">
    <property type="term" value="F:sequence-specific DNA binding"/>
    <property type="evidence" value="ECO:0007669"/>
    <property type="project" value="InterPro"/>
</dbReference>
<dbReference type="OrthoDB" id="2600165at2"/>
<dbReference type="InterPro" id="IPR009057">
    <property type="entry name" value="Homeodomain-like_sf"/>
</dbReference>
<evidence type="ECO:0000313" key="5">
    <source>
        <dbReference type="EMBL" id="GEN75395.1"/>
    </source>
</evidence>